<name>A0A317MZ09_9GAMM</name>
<evidence type="ECO:0000313" key="2">
    <source>
        <dbReference type="Proteomes" id="UP000246569"/>
    </source>
</evidence>
<comment type="caution">
    <text evidence="1">The sequence shown here is derived from an EMBL/GenBank/DDBJ whole genome shotgun (WGS) entry which is preliminary data.</text>
</comment>
<dbReference type="RefSeq" id="WP_110018711.1">
    <property type="nucleotide sequence ID" value="NZ_QGTJ01000006.1"/>
</dbReference>
<dbReference type="OrthoDB" id="5297572at2"/>
<dbReference type="Gene3D" id="1.20.58.220">
    <property type="entry name" value="Phosphate transport system protein phou homolog 2, domain 2"/>
    <property type="match status" value="1"/>
</dbReference>
<reference evidence="1 2" key="1">
    <citation type="submission" date="2018-05" db="EMBL/GenBank/DDBJ databases">
        <title>Genomic Encyclopedia of Type Strains, Phase IV (KMG-IV): sequencing the most valuable type-strain genomes for metagenomic binning, comparative biology and taxonomic classification.</title>
        <authorList>
            <person name="Goeker M."/>
        </authorList>
    </citation>
    <scope>NUCLEOTIDE SEQUENCE [LARGE SCALE GENOMIC DNA]</scope>
    <source>
        <strain evidence="1 2">DSM 23606</strain>
    </source>
</reference>
<proteinExistence type="predicted"/>
<dbReference type="EMBL" id="QGTJ01000006">
    <property type="protein sequence ID" value="PWV61032.1"/>
    <property type="molecule type" value="Genomic_DNA"/>
</dbReference>
<keyword evidence="2" id="KW-1185">Reference proteome</keyword>
<evidence type="ECO:0000313" key="1">
    <source>
        <dbReference type="EMBL" id="PWV61032.1"/>
    </source>
</evidence>
<dbReference type="Proteomes" id="UP000246569">
    <property type="component" value="Unassembled WGS sequence"/>
</dbReference>
<sequence>MTTKAHILDALGEEALVLPAQLAAALGANDRAKYDFTLLQFGRAHAEHPQAPLPDFAKERLAAGQSDDSLDTVMRNACALGDGRYRMPGAQALCARLRQALDEMLRPLRSAGLPAATDFAERLQALDTPPWCEADEVFSDAAITRLVSGERERGDSLHLLVMDLHKALNALQAQIACEHILGAACYALAEVDRPRVSAFMHGVQRTARLKFDHPGLGTTATRAGERLLIQNDIGTTDAHVLVIQVQGLSATLTYTDVHLQRLIYFQGLFADWAVDWEDTRSRADASMEDGLYHLGVGVYQARDEDDLCAYLRFLGSRLVFLIDWNRARKRLRLLLPKRETLTLLDWAAHEEYGHMAFLRMGGEAAIFDALGFVAQEPGLLGRRLDELLGVKAAAAYMQFVLRTCAEGLLARRAVALVRDELRAELVNYLHSAQQRLHDLAAEHAAWCFELANSVRDSLFALGGADAGERLGRMSARAVDWEHQADALLDAARERVRHAEKGHFYYELLMAADDVADELEEALFHLTLVGATPVAPPLKAALQSLSQVLLEGCQDYVRAIEACRSVHRGGAQTDMQDFLEAVHRIVSAEHRSDAAHRGFKVSLVACAPPTALLYALSECARNLESGADALMHAALDLHDHVLAEVIAE</sequence>
<dbReference type="InterPro" id="IPR038078">
    <property type="entry name" value="PhoU-like_sf"/>
</dbReference>
<accession>A0A317MZ09</accession>
<organism evidence="1 2">
    <name type="scientific">Plasticicumulans acidivorans</name>
    <dbReference type="NCBI Taxonomy" id="886464"/>
    <lineage>
        <taxon>Bacteria</taxon>
        <taxon>Pseudomonadati</taxon>
        <taxon>Pseudomonadota</taxon>
        <taxon>Gammaproteobacteria</taxon>
        <taxon>Candidatus Competibacteraceae</taxon>
        <taxon>Plasticicumulans</taxon>
    </lineage>
</organism>
<dbReference type="AlphaFoldDB" id="A0A317MZ09"/>
<gene>
    <name evidence="1" type="ORF">C7443_10646</name>
</gene>
<protein>
    <submittedName>
        <fullName evidence="1">Uncharacterized protein Yka (UPF0111/DUF47 family)</fullName>
    </submittedName>
</protein>